<dbReference type="OrthoDB" id="1304354at2759"/>
<dbReference type="OMA" id="EHKMISQ"/>
<dbReference type="PANTHER" id="PTHR15140:SF28">
    <property type="entry name" value="LATE BLIGHT RESISTANCE PROTEIN HOMOLOG R1B-16 ISOFORM X1"/>
    <property type="match status" value="1"/>
</dbReference>
<dbReference type="AlphaFoldDB" id="A0A1S4D619"/>
<dbReference type="PaxDb" id="4097-A0A1S4D619"/>
<dbReference type="RefSeq" id="XP_016508875.1">
    <property type="nucleotide sequence ID" value="XM_016653389.1"/>
</dbReference>
<evidence type="ECO:0008006" key="2">
    <source>
        <dbReference type="Google" id="ProtNLM"/>
    </source>
</evidence>
<accession>A0A1S4D619</accession>
<gene>
    <name evidence="1" type="primary">LOC107826414</name>
</gene>
<evidence type="ECO:0000313" key="1">
    <source>
        <dbReference type="RefSeq" id="XP_016508875.1"/>
    </source>
</evidence>
<sequence length="215" mass="24167">MVAPESCEKEVLAKACHLKKLSIRGQMAAFLGAYKGGINNLAELKCLEQLKLLNDVLYMNKAPHLPPTFSQLVRTVKKLTLTNTRFAWSEAEKLGQLESLEILKFKENAFAGDSWKPKMGFSALRVLWIERAEFETWEASELNFPVLRNLVLMSCDKLDAVPFELANISELYEMRLENTSKAVKSAKDILESKIAKSIKFNLTIFPPEAGSKAAQ</sequence>
<reference evidence="1" key="1">
    <citation type="submission" date="2025-08" db="UniProtKB">
        <authorList>
            <consortium name="RefSeq"/>
        </authorList>
    </citation>
    <scope>IDENTIFICATION</scope>
</reference>
<protein>
    <recommendedName>
        <fullName evidence="2">Late blight resistance protein homolog R1A-3</fullName>
    </recommendedName>
</protein>
<dbReference type="SUPFAM" id="SSF52058">
    <property type="entry name" value="L domain-like"/>
    <property type="match status" value="1"/>
</dbReference>
<name>A0A1S4D619_TOBAC</name>
<proteinExistence type="predicted"/>
<organism evidence="1">
    <name type="scientific">Nicotiana tabacum</name>
    <name type="common">Common tobacco</name>
    <dbReference type="NCBI Taxonomy" id="4097"/>
    <lineage>
        <taxon>Eukaryota</taxon>
        <taxon>Viridiplantae</taxon>
        <taxon>Streptophyta</taxon>
        <taxon>Embryophyta</taxon>
        <taxon>Tracheophyta</taxon>
        <taxon>Spermatophyta</taxon>
        <taxon>Magnoliopsida</taxon>
        <taxon>eudicotyledons</taxon>
        <taxon>Gunneridae</taxon>
        <taxon>Pentapetalae</taxon>
        <taxon>asterids</taxon>
        <taxon>lamiids</taxon>
        <taxon>Solanales</taxon>
        <taxon>Solanaceae</taxon>
        <taxon>Nicotianoideae</taxon>
        <taxon>Nicotianeae</taxon>
        <taxon>Nicotiana</taxon>
    </lineage>
</organism>
<dbReference type="Gene3D" id="3.80.10.10">
    <property type="entry name" value="Ribonuclease Inhibitor"/>
    <property type="match status" value="1"/>
</dbReference>
<dbReference type="KEGG" id="nta:107826414"/>
<dbReference type="InterPro" id="IPR032675">
    <property type="entry name" value="LRR_dom_sf"/>
</dbReference>
<dbReference type="PANTHER" id="PTHR15140">
    <property type="entry name" value="TUBULIN-SPECIFIC CHAPERONE E"/>
    <property type="match status" value="1"/>
</dbReference>